<protein>
    <recommendedName>
        <fullName evidence="4">Dirigent protein</fullName>
    </recommendedName>
</protein>
<organism evidence="5 6">
    <name type="scientific">Zostera marina</name>
    <name type="common">Eelgrass</name>
    <dbReference type="NCBI Taxonomy" id="29655"/>
    <lineage>
        <taxon>Eukaryota</taxon>
        <taxon>Viridiplantae</taxon>
        <taxon>Streptophyta</taxon>
        <taxon>Embryophyta</taxon>
        <taxon>Tracheophyta</taxon>
        <taxon>Spermatophyta</taxon>
        <taxon>Magnoliopsida</taxon>
        <taxon>Liliopsida</taxon>
        <taxon>Zosteraceae</taxon>
        <taxon>Zostera</taxon>
    </lineage>
</organism>
<evidence type="ECO:0000256" key="4">
    <source>
        <dbReference type="RuleBase" id="RU363099"/>
    </source>
</evidence>
<evidence type="ECO:0000313" key="6">
    <source>
        <dbReference type="Proteomes" id="UP000036987"/>
    </source>
</evidence>
<dbReference type="OMA" id="VNMYSES"/>
<keyword evidence="4" id="KW-0052">Apoplast</keyword>
<dbReference type="AlphaFoldDB" id="A0A0K9NZ54"/>
<evidence type="ECO:0000256" key="1">
    <source>
        <dbReference type="ARBA" id="ARBA00010746"/>
    </source>
</evidence>
<dbReference type="InterPro" id="IPR044859">
    <property type="entry name" value="Allene_oxi_cyc_Dirigent"/>
</dbReference>
<proteinExistence type="inferred from homology"/>
<gene>
    <name evidence="5" type="ORF">ZOSMA_53G00520</name>
</gene>
<keyword evidence="3 4" id="KW-0964">Secreted</keyword>
<evidence type="ECO:0000256" key="2">
    <source>
        <dbReference type="ARBA" id="ARBA00011738"/>
    </source>
</evidence>
<comment type="similarity">
    <text evidence="1 4">Belongs to the plant dirigent protein family.</text>
</comment>
<dbReference type="GO" id="GO:0048046">
    <property type="term" value="C:apoplast"/>
    <property type="evidence" value="ECO:0007669"/>
    <property type="project" value="UniProtKB-SubCell"/>
</dbReference>
<comment type="caution">
    <text evidence="5">The sequence shown here is derived from an EMBL/GenBank/DDBJ whole genome shotgun (WGS) entry which is preliminary data.</text>
</comment>
<evidence type="ECO:0000256" key="3">
    <source>
        <dbReference type="ARBA" id="ARBA00022525"/>
    </source>
</evidence>
<evidence type="ECO:0000313" key="5">
    <source>
        <dbReference type="EMBL" id="KMZ61267.1"/>
    </source>
</evidence>
<dbReference type="OrthoDB" id="665505at2759"/>
<reference evidence="6" key="1">
    <citation type="journal article" date="2016" name="Nature">
        <title>The genome of the seagrass Zostera marina reveals angiosperm adaptation to the sea.</title>
        <authorList>
            <person name="Olsen J.L."/>
            <person name="Rouze P."/>
            <person name="Verhelst B."/>
            <person name="Lin Y.-C."/>
            <person name="Bayer T."/>
            <person name="Collen J."/>
            <person name="Dattolo E."/>
            <person name="De Paoli E."/>
            <person name="Dittami S."/>
            <person name="Maumus F."/>
            <person name="Michel G."/>
            <person name="Kersting A."/>
            <person name="Lauritano C."/>
            <person name="Lohaus R."/>
            <person name="Toepel M."/>
            <person name="Tonon T."/>
            <person name="Vanneste K."/>
            <person name="Amirebrahimi M."/>
            <person name="Brakel J."/>
            <person name="Bostroem C."/>
            <person name="Chovatia M."/>
            <person name="Grimwood J."/>
            <person name="Jenkins J.W."/>
            <person name="Jueterbock A."/>
            <person name="Mraz A."/>
            <person name="Stam W.T."/>
            <person name="Tice H."/>
            <person name="Bornberg-Bauer E."/>
            <person name="Green P.J."/>
            <person name="Pearson G.A."/>
            <person name="Procaccini G."/>
            <person name="Duarte C.M."/>
            <person name="Schmutz J."/>
            <person name="Reusch T.B.H."/>
            <person name="Van de Peer Y."/>
        </authorList>
    </citation>
    <scope>NUCLEOTIDE SEQUENCE [LARGE SCALE GENOMIC DNA]</scope>
    <source>
        <strain evidence="6">cv. Finnish</strain>
    </source>
</reference>
<dbReference type="EMBL" id="LFYR01001508">
    <property type="protein sequence ID" value="KMZ61267.1"/>
    <property type="molecule type" value="Genomic_DNA"/>
</dbReference>
<dbReference type="GO" id="GO:0009699">
    <property type="term" value="P:phenylpropanoid biosynthetic process"/>
    <property type="evidence" value="ECO:0007669"/>
    <property type="project" value="UniProtKB-ARBA"/>
</dbReference>
<dbReference type="Gene3D" id="2.40.480.10">
    <property type="entry name" value="Allene oxide cyclase-like"/>
    <property type="match status" value="1"/>
</dbReference>
<comment type="function">
    <text evidence="4">Dirigent proteins impart stereoselectivity on the phenoxy radical-coupling reaction, yielding optically active lignans from two molecules of coniferyl alcohol in the biosynthesis of lignans, flavonolignans, and alkaloids and thus plays a central role in plant secondary metabolism.</text>
</comment>
<dbReference type="PANTHER" id="PTHR21495">
    <property type="entry name" value="NUCLEOPORIN-RELATED"/>
    <property type="match status" value="1"/>
</dbReference>
<dbReference type="STRING" id="29655.A0A0K9NZ54"/>
<name>A0A0K9NZ54_ZOSMR</name>
<keyword evidence="6" id="KW-1185">Reference proteome</keyword>
<comment type="subcellular location">
    <subcellularLocation>
        <location evidence="4">Secreted</location>
        <location evidence="4">Extracellular space</location>
        <location evidence="4">Apoplast</location>
    </subcellularLocation>
</comment>
<dbReference type="Pfam" id="PF03018">
    <property type="entry name" value="Dirigent"/>
    <property type="match status" value="1"/>
</dbReference>
<dbReference type="InterPro" id="IPR004265">
    <property type="entry name" value="Dirigent"/>
</dbReference>
<accession>A0A0K9NZ54</accession>
<dbReference type="Proteomes" id="UP000036987">
    <property type="component" value="Unassembled WGS sequence"/>
</dbReference>
<comment type="subunit">
    <text evidence="2 4">Homodimer.</text>
</comment>
<sequence length="189" mass="20733">MAKNFSCSSKEGRSVLKDVGKSPKLPEPVLTHLKFYWHESFVGSDASAIIVAGPNSTNSAPREFGTTYVYNNPLTIEPIVPTTTTEVVGNAQGYYIIYPGDGDVTMGVIMNLVLKEEIFKDSILTFEGRILSGTNIVREVPVIGGTGVFRYATGYYQSQMISVDSKTGQNIVMFDIYVNMYSESLTQSI</sequence>